<dbReference type="PANTHER" id="PTHR18929">
    <property type="entry name" value="PROTEIN DISULFIDE ISOMERASE"/>
    <property type="match status" value="1"/>
</dbReference>
<dbReference type="AlphaFoldDB" id="A0A7S1P800"/>
<name>A0A7S1P800_9ALVE</name>
<feature type="domain" description="Thioredoxin" evidence="3">
    <location>
        <begin position="478"/>
        <end position="586"/>
    </location>
</feature>
<dbReference type="InterPro" id="IPR036249">
    <property type="entry name" value="Thioredoxin-like_sf"/>
</dbReference>
<proteinExistence type="inferred from homology"/>
<sequence length="603" mass="68466">MNSHALVVFLFLSFGFGLPGGHPLRNVDLRAFSEAIVSHSFAFVMLHNPEHPLSNKFMPLFEKTAELASGNNSATDEPLDVHFAVMDASNHTDELAIRFWPTLRLYRHGHALTYAQQTKRAEDILSWLTQHVTKPPADIISERRILEQFIDSNDVSVVCFFDLDGDGEVENTNAFDTSVLYSRFSIPRDEATTALPDVPEMHHFLNAAHMYRDGLLKAIPFVVYVGPDDDPKGRPRVELYRNARWCQYEETVTVFPVTADGCSVAQPQDSGLSDSNDVQQYCQNGWDHLTGWIRAASVPTVLPYVDFFQDETKQRGAKGIVVLFADRSQSSQGPHVQQFTEAARMYLQKKQRKRRQPELAFVMAGEGCGLDDMSTVEDSTSTDSHTKDMQRQLFRDFGISDEDMPFIGLLEYGSPDSLQYVFCKRCSPGGAYQGETSSKGHAASSLAFSWTPGELVDWVYKWQKGQLKGNGREDFTTLLTNTNFTKTAYSQEKDVLVLFTSIGHPNCKECDKLMPIYRDVSKHFKDQIYLSDQFVMGYFDAIREQNKESQSHTLIPFFMFYPAYNKDNPIVYQGDRTEQGIIAFINRHSRAFKRDAECLLLHE</sequence>
<accession>A0A7S1P800</accession>
<feature type="chain" id="PRO_5031057973" description="Thioredoxin domain-containing protein" evidence="2">
    <location>
        <begin position="18"/>
        <end position="603"/>
    </location>
</feature>
<dbReference type="InterPro" id="IPR013766">
    <property type="entry name" value="Thioredoxin_domain"/>
</dbReference>
<dbReference type="GO" id="GO:0006457">
    <property type="term" value="P:protein folding"/>
    <property type="evidence" value="ECO:0007669"/>
    <property type="project" value="TreeGrafter"/>
</dbReference>
<evidence type="ECO:0000256" key="2">
    <source>
        <dbReference type="SAM" id="SignalP"/>
    </source>
</evidence>
<organism evidence="4">
    <name type="scientific">Vitrella brassicaformis</name>
    <dbReference type="NCBI Taxonomy" id="1169539"/>
    <lineage>
        <taxon>Eukaryota</taxon>
        <taxon>Sar</taxon>
        <taxon>Alveolata</taxon>
        <taxon>Colpodellida</taxon>
        <taxon>Vitrellaceae</taxon>
        <taxon>Vitrella</taxon>
    </lineage>
</organism>
<dbReference type="Gene3D" id="3.40.30.10">
    <property type="entry name" value="Glutaredoxin"/>
    <property type="match status" value="2"/>
</dbReference>
<evidence type="ECO:0000259" key="3">
    <source>
        <dbReference type="Pfam" id="PF00085"/>
    </source>
</evidence>
<dbReference type="SUPFAM" id="SSF52833">
    <property type="entry name" value="Thioredoxin-like"/>
    <property type="match status" value="2"/>
</dbReference>
<protein>
    <recommendedName>
        <fullName evidence="3">Thioredoxin domain-containing protein</fullName>
    </recommendedName>
</protein>
<dbReference type="EMBL" id="HBGB01029547">
    <property type="protein sequence ID" value="CAD9062234.1"/>
    <property type="molecule type" value="Transcribed_RNA"/>
</dbReference>
<gene>
    <name evidence="4" type="ORF">VBRA1451_LOCUS17304</name>
</gene>
<dbReference type="Pfam" id="PF00085">
    <property type="entry name" value="Thioredoxin"/>
    <property type="match status" value="1"/>
</dbReference>
<feature type="signal peptide" evidence="2">
    <location>
        <begin position="1"/>
        <end position="17"/>
    </location>
</feature>
<keyword evidence="2" id="KW-0732">Signal</keyword>
<dbReference type="GO" id="GO:0005783">
    <property type="term" value="C:endoplasmic reticulum"/>
    <property type="evidence" value="ECO:0007669"/>
    <property type="project" value="TreeGrafter"/>
</dbReference>
<dbReference type="PANTHER" id="PTHR18929:SF240">
    <property type="entry name" value="PROTEIN DISULFIDE-ISOMERASE"/>
    <property type="match status" value="1"/>
</dbReference>
<comment type="similarity">
    <text evidence="1">Belongs to the protein disulfide isomerase family.</text>
</comment>
<evidence type="ECO:0000313" key="4">
    <source>
        <dbReference type="EMBL" id="CAD9062234.1"/>
    </source>
</evidence>
<evidence type="ECO:0000256" key="1">
    <source>
        <dbReference type="ARBA" id="ARBA00006347"/>
    </source>
</evidence>
<dbReference type="GO" id="GO:0003756">
    <property type="term" value="F:protein disulfide isomerase activity"/>
    <property type="evidence" value="ECO:0007669"/>
    <property type="project" value="TreeGrafter"/>
</dbReference>
<reference evidence="4" key="1">
    <citation type="submission" date="2021-01" db="EMBL/GenBank/DDBJ databases">
        <authorList>
            <person name="Corre E."/>
            <person name="Pelletier E."/>
            <person name="Niang G."/>
            <person name="Scheremetjew M."/>
            <person name="Finn R."/>
            <person name="Kale V."/>
            <person name="Holt S."/>
            <person name="Cochrane G."/>
            <person name="Meng A."/>
            <person name="Brown T."/>
            <person name="Cohen L."/>
        </authorList>
    </citation>
    <scope>NUCLEOTIDE SEQUENCE</scope>
    <source>
        <strain evidence="4">CCMP3346</strain>
    </source>
</reference>
<dbReference type="GO" id="GO:0034976">
    <property type="term" value="P:response to endoplasmic reticulum stress"/>
    <property type="evidence" value="ECO:0007669"/>
    <property type="project" value="TreeGrafter"/>
</dbReference>